<dbReference type="Gene3D" id="1.50.10.10">
    <property type="match status" value="1"/>
</dbReference>
<dbReference type="InterPro" id="IPR008928">
    <property type="entry name" value="6-hairpin_glycosidase_sf"/>
</dbReference>
<dbReference type="GO" id="GO:0004573">
    <property type="term" value="F:Glc3Man9GlcNAc2 oligosaccharide glucosidase activity"/>
    <property type="evidence" value="ECO:0007669"/>
    <property type="project" value="UniProtKB-UniRule"/>
</dbReference>
<accession>A0A1B2J5P6</accession>
<evidence type="ECO:0000256" key="5">
    <source>
        <dbReference type="ARBA" id="ARBA00022824"/>
    </source>
</evidence>
<evidence type="ECO:0000256" key="6">
    <source>
        <dbReference type="ARBA" id="ARBA00022968"/>
    </source>
</evidence>
<dbReference type="AlphaFoldDB" id="A0A1B2J5P6"/>
<feature type="signal peptide" evidence="14">
    <location>
        <begin position="1"/>
        <end position="25"/>
    </location>
</feature>
<proteinExistence type="inferred from homology"/>
<keyword evidence="6" id="KW-0735">Signal-anchor</keyword>
<feature type="domain" description="Glycosyl hydrolase family 63 N-terminal" evidence="16">
    <location>
        <begin position="47"/>
        <end position="259"/>
    </location>
</feature>
<evidence type="ECO:0000256" key="12">
    <source>
        <dbReference type="RuleBase" id="RU368089"/>
    </source>
</evidence>
<evidence type="ECO:0000256" key="13">
    <source>
        <dbReference type="RuleBase" id="RU369107"/>
    </source>
</evidence>
<evidence type="ECO:0000256" key="9">
    <source>
        <dbReference type="ARBA" id="ARBA00023180"/>
    </source>
</evidence>
<dbReference type="Pfam" id="PF03200">
    <property type="entry name" value="Glyco_hydro_63"/>
    <property type="match status" value="1"/>
</dbReference>
<dbReference type="GO" id="GO:0005789">
    <property type="term" value="C:endoplasmic reticulum membrane"/>
    <property type="evidence" value="ECO:0007669"/>
    <property type="project" value="UniProtKB-SubCell"/>
</dbReference>
<dbReference type="PANTHER" id="PTHR10412:SF11">
    <property type="entry name" value="MANNOSYL-OLIGOSACCHARIDE GLUCOSIDASE"/>
    <property type="match status" value="1"/>
</dbReference>
<comment type="function">
    <text evidence="12">Cleaves the distal alpha 1,2-linked glucose residue from the Glc(3)Man(9)GlcNAc(2) oligosaccharide precursor.</text>
</comment>
<comment type="similarity">
    <text evidence="2 12">Belongs to the glycosyl hydrolase 63 family.</text>
</comment>
<evidence type="ECO:0000256" key="7">
    <source>
        <dbReference type="ARBA" id="ARBA00022989"/>
    </source>
</evidence>
<dbReference type="SUPFAM" id="SSF48208">
    <property type="entry name" value="Six-hairpin glycosidases"/>
    <property type="match status" value="1"/>
</dbReference>
<dbReference type="Gene3D" id="2.70.98.110">
    <property type="entry name" value="Glycosyl hydrolase family 63, N-terminal domain"/>
    <property type="match status" value="1"/>
</dbReference>
<comment type="catalytic activity">
    <reaction evidence="12">
        <text>N(4)-(alpha-D-Glc-(1-&gt;2)-alpha-D-Glc-(1-&gt;3)-alpha-D-Glc-(1-&gt;3)-alpha-D-Man-(1-&gt;2)-alpha-D-Man-(1-&gt;2)-alpha-D-Man-(1-&gt;3)-[alpha-D-Man-(1-&gt;2)-alpha-D-Man-(1-&gt;3)-[alpha-D-Man-(1-&gt;2)-alpha-D-Man-(1-&gt;6)]-alpha-D-Man-(1-&gt;6)]-beta-D-Man-(1-&gt;4)-beta-D-GlcNAc-(1-&gt;4)-beta-D-GlcNAc)-L-asparaginyl-[protein] + H2O = N(4)-(alpha-D-Glc-(1-&gt;3)-alpha-D-Glc-(1-&gt;3)-alpha-D-Man-(1-&gt;2)-alpha-D-Man-(1-&gt;2)-alpha-D-Man-(1-&gt;3)-[alpha-D-Man-(1-&gt;2)-alpha-D-Man-(1-&gt;3)-[alpha-D-Man-(1-&gt;2)-alpha-D-Man-(1-&gt;6)]-alpha-D-Man-(1-&gt;6)]-beta-D-Man-(1-&gt;4)-beta-D-GlcNAc-(1-&gt;4)-beta-D-GlcNAc)-L-asparaginyl-[protein] + beta-D-glucose</text>
        <dbReference type="Rhea" id="RHEA:55988"/>
        <dbReference type="Rhea" id="RHEA-COMP:12806"/>
        <dbReference type="Rhea" id="RHEA-COMP:14355"/>
        <dbReference type="ChEBI" id="CHEBI:15377"/>
        <dbReference type="ChEBI" id="CHEBI:15903"/>
        <dbReference type="ChEBI" id="CHEBI:59082"/>
        <dbReference type="ChEBI" id="CHEBI:132537"/>
        <dbReference type="EC" id="3.2.1.106"/>
    </reaction>
</comment>
<evidence type="ECO:0000256" key="2">
    <source>
        <dbReference type="ARBA" id="ARBA00010833"/>
    </source>
</evidence>
<organism evidence="17 18">
    <name type="scientific">Komagataella pastoris</name>
    <name type="common">Yeast</name>
    <name type="synonym">Pichia pastoris</name>
    <dbReference type="NCBI Taxonomy" id="4922"/>
    <lineage>
        <taxon>Eukaryota</taxon>
        <taxon>Fungi</taxon>
        <taxon>Dikarya</taxon>
        <taxon>Ascomycota</taxon>
        <taxon>Saccharomycotina</taxon>
        <taxon>Pichiomycetes</taxon>
        <taxon>Pichiales</taxon>
        <taxon>Pichiaceae</taxon>
        <taxon>Komagataella</taxon>
    </lineage>
</organism>
<dbReference type="PANTHER" id="PTHR10412">
    <property type="entry name" value="MANNOSYL-OLIGOSACCHARIDE GLUCOSIDASE"/>
    <property type="match status" value="1"/>
</dbReference>
<keyword evidence="4 12" id="KW-0378">Hydrolase</keyword>
<name>A0A1B2J5P6_PICPA</name>
<evidence type="ECO:0000256" key="10">
    <source>
        <dbReference type="ARBA" id="ARBA00023295"/>
    </source>
</evidence>
<evidence type="ECO:0000256" key="11">
    <source>
        <dbReference type="ARBA" id="ARBA00038888"/>
    </source>
</evidence>
<dbReference type="InterPro" id="IPR031631">
    <property type="entry name" value="Glyco_hydro_63N"/>
</dbReference>
<evidence type="ECO:0000313" key="17">
    <source>
        <dbReference type="EMBL" id="ANZ73297.1"/>
    </source>
</evidence>
<gene>
    <name evidence="17" type="primary">CWH41</name>
    <name evidence="17" type="ORF">ATY40_BA7501322</name>
</gene>
<keyword evidence="14" id="KW-0732">Signal</keyword>
<reference evidence="17 18" key="1">
    <citation type="submission" date="2016-02" db="EMBL/GenBank/DDBJ databases">
        <title>Comparative genomic and transcriptomic foundation for Pichia pastoris.</title>
        <authorList>
            <person name="Love K.R."/>
            <person name="Shah K.A."/>
            <person name="Whittaker C.A."/>
            <person name="Wu J."/>
            <person name="Bartlett M.C."/>
            <person name="Ma D."/>
            <person name="Leeson R.L."/>
            <person name="Priest M."/>
            <person name="Young S.K."/>
            <person name="Love J.C."/>
        </authorList>
    </citation>
    <scope>NUCLEOTIDE SEQUENCE [LARGE SCALE GENOMIC DNA]</scope>
    <source>
        <strain evidence="17 18">ATCC 28485</strain>
    </source>
</reference>
<dbReference type="EMBL" id="CP014584">
    <property type="protein sequence ID" value="ANZ73297.1"/>
    <property type="molecule type" value="Genomic_DNA"/>
</dbReference>
<protein>
    <recommendedName>
        <fullName evidence="11 12">Mannosyl-oligosaccharide glucosidase</fullName>
        <ecNumber evidence="11 12">3.2.1.106</ecNumber>
    </recommendedName>
    <alternativeName>
        <fullName evidence="13">Glucosidase I</fullName>
    </alternativeName>
</protein>
<feature type="chain" id="PRO_5008539286" description="Mannosyl-oligosaccharide glucosidase" evidence="14">
    <location>
        <begin position="26"/>
        <end position="809"/>
    </location>
</feature>
<sequence length="809" mass="92368">MFFSLMNLFNRWILGLILSVAVAFAFESVTSDELSLPEAFQKISDQSLLWGPYRSNLYVGIKPKIPHSFLSGLMWFNADDPEGIVKLRHSCEQDPEIQSFGWVKYDARLGGRHIIKDRGCKVLIKSDFVKTNDGNWALKITGVPKKGQENVKTSLVFYAGTEEDQDNVLMFAGNKDESGNVNNDLTRLTGVSKVLGGAFELLVEDGPSNRYPSATVLASPDLNPSLTHHLSLHVPDEHLWQAKEVFISLLQESIGKIRDDPSLNISEIAVDQLTTLRNVNNFEGNLHFIQKTFQGKFELNIIFNLEESTEKLSSSNIDSYVDRALTHFDEKFSSQLQFQAPFHTKEFLNFGKEFLSNLAGGIGYFYGEQLVDRNAFVDDDSFDNVKLVGKPEGPSELFTSVPSRPFFPRGFYWDEGFHLLSLLDYDSDLALEILKSWFALIDEDGWIAREQILGPEARSRVPAEFQVQNPNIANPPTLMLVFAKLLKMAHESPNSEDDFVSIQDLSENMGHVHLENPEILVDYAEDIYPKLKKHFEWFARTQKGETVGLSRESKYPNQLYRWIGRTKDLCLPSGLDDYPRASEPDSGELNIDLLSWMGLMARSMKSIAKLLNKADDVHYFDIIEQGVLFNLDHIHWSEEDKSYCDITVDDDDNDVFECHKGYVTLLPFALKLIPEDSERLIHVLQDLRDPDICWSQFGIRSLSKSHPLFHSGEDYWRGNIWLNINYLILDALKHYAESPSALPDVQAMAKPIYKELRENLVTNVYNEFKRTGYAWEQYNEETGQGQRTRHFLGWTSLVIPIMKLPEELA</sequence>
<keyword evidence="18" id="KW-1185">Reference proteome</keyword>
<dbReference type="InterPro" id="IPR012341">
    <property type="entry name" value="6hp_glycosidase-like_sf"/>
</dbReference>
<evidence type="ECO:0000256" key="14">
    <source>
        <dbReference type="SAM" id="SignalP"/>
    </source>
</evidence>
<dbReference type="GO" id="GO:0006487">
    <property type="term" value="P:protein N-linked glycosylation"/>
    <property type="evidence" value="ECO:0007669"/>
    <property type="project" value="UniProtKB-UniRule"/>
</dbReference>
<dbReference type="InterPro" id="IPR031335">
    <property type="entry name" value="Glyco_hydro_63_C"/>
</dbReference>
<comment type="subcellular location">
    <subcellularLocation>
        <location evidence="1 12">Endoplasmic reticulum membrane</location>
        <topology evidence="1 12">Single-pass type II membrane protein</topology>
    </subcellularLocation>
</comment>
<evidence type="ECO:0000259" key="16">
    <source>
        <dbReference type="Pfam" id="PF16923"/>
    </source>
</evidence>
<keyword evidence="7" id="KW-1133">Transmembrane helix</keyword>
<dbReference type="Proteomes" id="UP000094565">
    <property type="component" value="Chromosome 1"/>
</dbReference>
<keyword evidence="5 12" id="KW-0256">Endoplasmic reticulum</keyword>
<dbReference type="OrthoDB" id="410058at2759"/>
<dbReference type="EC" id="3.2.1.106" evidence="11 12"/>
<dbReference type="Pfam" id="PF16923">
    <property type="entry name" value="Glyco_hydro_63N"/>
    <property type="match status" value="1"/>
</dbReference>
<keyword evidence="3" id="KW-0812">Transmembrane</keyword>
<evidence type="ECO:0000313" key="18">
    <source>
        <dbReference type="Proteomes" id="UP000094565"/>
    </source>
</evidence>
<evidence type="ECO:0000256" key="3">
    <source>
        <dbReference type="ARBA" id="ARBA00022692"/>
    </source>
</evidence>
<keyword evidence="9 13" id="KW-0325">Glycoprotein</keyword>
<keyword evidence="10 12" id="KW-0326">Glycosidase</keyword>
<dbReference type="InterPro" id="IPR038518">
    <property type="entry name" value="Glyco_hydro_63N_sf"/>
</dbReference>
<keyword evidence="8" id="KW-0472">Membrane</keyword>
<evidence type="ECO:0000256" key="1">
    <source>
        <dbReference type="ARBA" id="ARBA00004648"/>
    </source>
</evidence>
<evidence type="ECO:0000259" key="15">
    <source>
        <dbReference type="Pfam" id="PF03200"/>
    </source>
</evidence>
<feature type="domain" description="Glycosyl hydrolase family 63 C-terminal" evidence="15">
    <location>
        <begin position="313"/>
        <end position="803"/>
    </location>
</feature>
<dbReference type="InterPro" id="IPR004888">
    <property type="entry name" value="Glycoside_hydrolase_63"/>
</dbReference>
<evidence type="ECO:0000256" key="8">
    <source>
        <dbReference type="ARBA" id="ARBA00023136"/>
    </source>
</evidence>
<dbReference type="GO" id="GO:0009311">
    <property type="term" value="P:oligosaccharide metabolic process"/>
    <property type="evidence" value="ECO:0007669"/>
    <property type="project" value="UniProtKB-UniRule"/>
</dbReference>
<evidence type="ECO:0000256" key="4">
    <source>
        <dbReference type="ARBA" id="ARBA00022801"/>
    </source>
</evidence>
<comment type="pathway">
    <text evidence="13">Glycan metabolism; N-glycan degradation.</text>
</comment>